<comment type="similarity">
    <text evidence="3">Belongs to the Nudix hydrolase family. NudC subfamily.</text>
</comment>
<keyword evidence="7" id="KW-0460">Magnesium</keyword>
<dbReference type="AlphaFoldDB" id="A0A7C9L966"/>
<evidence type="ECO:0000256" key="3">
    <source>
        <dbReference type="ARBA" id="ARBA00009595"/>
    </source>
</evidence>
<name>A0A7C9L966_9RHOB</name>
<dbReference type="GO" id="GO:0019677">
    <property type="term" value="P:NAD+ catabolic process"/>
    <property type="evidence" value="ECO:0007669"/>
    <property type="project" value="TreeGrafter"/>
</dbReference>
<dbReference type="Gene3D" id="3.90.79.10">
    <property type="entry name" value="Nucleoside Triphosphate Pyrophosphohydrolase"/>
    <property type="match status" value="1"/>
</dbReference>
<dbReference type="Pfam" id="PF00293">
    <property type="entry name" value="NUDIX"/>
    <property type="match status" value="1"/>
</dbReference>
<feature type="domain" description="Nudix hydrolase" evidence="12">
    <location>
        <begin position="184"/>
        <end position="315"/>
    </location>
</feature>
<evidence type="ECO:0000256" key="6">
    <source>
        <dbReference type="ARBA" id="ARBA00022801"/>
    </source>
</evidence>
<dbReference type="Pfam" id="PF09296">
    <property type="entry name" value="NUDIX-like"/>
    <property type="match status" value="1"/>
</dbReference>
<dbReference type="RefSeq" id="WP_273250203.1">
    <property type="nucleotide sequence ID" value="NZ_VENJ01000018.1"/>
</dbReference>
<dbReference type="InterPro" id="IPR050241">
    <property type="entry name" value="NAD-cap_RNA_hydrolase_NudC"/>
</dbReference>
<evidence type="ECO:0000256" key="11">
    <source>
        <dbReference type="SAM" id="MobiDB-lite"/>
    </source>
</evidence>
<evidence type="ECO:0000256" key="2">
    <source>
        <dbReference type="ARBA" id="ARBA00001947"/>
    </source>
</evidence>
<dbReference type="InterPro" id="IPR020084">
    <property type="entry name" value="NUDIX_hydrolase_CS"/>
</dbReference>
<dbReference type="PRINTS" id="PR00502">
    <property type="entry name" value="NUDIXFAMILY"/>
</dbReference>
<reference evidence="13 14" key="1">
    <citation type="submission" date="2019-06" db="EMBL/GenBank/DDBJ databases">
        <title>Enrichment of Autotrophic Halophilic Microorganisms from Red Sea Brine Pool Using Microbial Electrosynthesis System.</title>
        <authorList>
            <person name="Alqahtani M.F."/>
            <person name="Bajracharya S."/>
            <person name="Katuri K.P."/>
            <person name="Ali M."/>
            <person name="Saikaly P.E."/>
        </authorList>
    </citation>
    <scope>NUCLEOTIDE SEQUENCE [LARGE SCALE GENOMIC DNA]</scope>
    <source>
        <strain evidence="13">MES6</strain>
    </source>
</reference>
<dbReference type="GO" id="GO:0005829">
    <property type="term" value="C:cytosol"/>
    <property type="evidence" value="ECO:0007669"/>
    <property type="project" value="TreeGrafter"/>
</dbReference>
<dbReference type="PANTHER" id="PTHR42904:SF6">
    <property type="entry name" value="NAD-CAPPED RNA HYDROLASE NUDT12"/>
    <property type="match status" value="1"/>
</dbReference>
<feature type="region of interest" description="Disordered" evidence="11">
    <location>
        <begin position="93"/>
        <end position="116"/>
    </location>
</feature>
<evidence type="ECO:0000256" key="8">
    <source>
        <dbReference type="ARBA" id="ARBA00023027"/>
    </source>
</evidence>
<evidence type="ECO:0000259" key="12">
    <source>
        <dbReference type="PROSITE" id="PS51462"/>
    </source>
</evidence>
<evidence type="ECO:0000256" key="10">
    <source>
        <dbReference type="RuleBase" id="RU003476"/>
    </source>
</evidence>
<dbReference type="InterPro" id="IPR015797">
    <property type="entry name" value="NUDIX_hydrolase-like_dom_sf"/>
</dbReference>
<dbReference type="NCBIfam" id="NF001299">
    <property type="entry name" value="PRK00241.1"/>
    <property type="match status" value="1"/>
</dbReference>
<keyword evidence="8" id="KW-0520">NAD</keyword>
<dbReference type="GO" id="GO:0006742">
    <property type="term" value="P:NADP+ catabolic process"/>
    <property type="evidence" value="ECO:0007669"/>
    <property type="project" value="TreeGrafter"/>
</dbReference>
<gene>
    <name evidence="13" type="primary">nudC</name>
    <name evidence="13" type="ORF">FH759_12070</name>
</gene>
<dbReference type="EMBL" id="VENJ01000018">
    <property type="protein sequence ID" value="MTJ05413.1"/>
    <property type="molecule type" value="Genomic_DNA"/>
</dbReference>
<dbReference type="PROSITE" id="PS51462">
    <property type="entry name" value="NUDIX"/>
    <property type="match status" value="1"/>
</dbReference>
<dbReference type="Pfam" id="PF09297">
    <property type="entry name" value="Zn_ribbon_NUD"/>
    <property type="match status" value="1"/>
</dbReference>
<proteinExistence type="inferred from homology"/>
<evidence type="ECO:0000256" key="5">
    <source>
        <dbReference type="ARBA" id="ARBA00022723"/>
    </source>
</evidence>
<dbReference type="SUPFAM" id="SSF55811">
    <property type="entry name" value="Nudix"/>
    <property type="match status" value="1"/>
</dbReference>
<sequence length="323" mass="35274">MRLAETVTFGGSALNRAAELRGDADALARAARDRAAHAILLWRGKPLMHGGGPDQGLVRLPMDHPVLAEAEGAPVLLGLEGDAPVFAQDISSWQPPTGQEVPGDGFRDTTRQSHPGLPPEQVFTELRSVMSHLQPRDAELAATARALFGWHRTHRYCAICAAQSVPDQGGWQRVCPSCGAHHFPRTDPVVIMLITHGNSVLVGRSHGWPEGMYSLLAGFVEPGETIEAAVRREVMEEAGVEVGRVEYLASQPWPFPSSLMFGCRGEAQQTDLRIDPVELDDAMWVTREQMMEAFAGRHPVLAPARKGAIAHFILRNWLADKLD</sequence>
<evidence type="ECO:0000256" key="9">
    <source>
        <dbReference type="ARBA" id="ARBA00023679"/>
    </source>
</evidence>
<dbReference type="GO" id="GO:0046872">
    <property type="term" value="F:metal ion binding"/>
    <property type="evidence" value="ECO:0007669"/>
    <property type="project" value="UniProtKB-KW"/>
</dbReference>
<dbReference type="EC" id="3.6.1.22" evidence="4"/>
<dbReference type="Proteomes" id="UP000483078">
    <property type="component" value="Unassembled WGS sequence"/>
</dbReference>
<organism evidence="13 14">
    <name type="scientific">Sediminimonas qiaohouensis</name>
    <dbReference type="NCBI Taxonomy" id="552061"/>
    <lineage>
        <taxon>Bacteria</taxon>
        <taxon>Pseudomonadati</taxon>
        <taxon>Pseudomonadota</taxon>
        <taxon>Alphaproteobacteria</taxon>
        <taxon>Rhodobacterales</taxon>
        <taxon>Roseobacteraceae</taxon>
        <taxon>Sediminimonas</taxon>
    </lineage>
</organism>
<evidence type="ECO:0000313" key="13">
    <source>
        <dbReference type="EMBL" id="MTJ05413.1"/>
    </source>
</evidence>
<evidence type="ECO:0000256" key="4">
    <source>
        <dbReference type="ARBA" id="ARBA00012381"/>
    </source>
</evidence>
<dbReference type="InterPro" id="IPR020476">
    <property type="entry name" value="Nudix_hydrolase"/>
</dbReference>
<comment type="cofactor">
    <cofactor evidence="1">
        <name>Mg(2+)</name>
        <dbReference type="ChEBI" id="CHEBI:18420"/>
    </cofactor>
</comment>
<dbReference type="InterPro" id="IPR049734">
    <property type="entry name" value="NudC-like_C"/>
</dbReference>
<dbReference type="InterPro" id="IPR015375">
    <property type="entry name" value="NADH_PPase-like_N"/>
</dbReference>
<keyword evidence="6 10" id="KW-0378">Hydrolase</keyword>
<keyword evidence="5" id="KW-0479">Metal-binding</keyword>
<accession>A0A7C9L966</accession>
<dbReference type="InterPro" id="IPR000086">
    <property type="entry name" value="NUDIX_hydrolase_dom"/>
</dbReference>
<comment type="catalytic activity">
    <reaction evidence="9">
        <text>a 5'-end NAD(+)-phospho-ribonucleoside in mRNA + H2O = a 5'-end phospho-adenosine-phospho-ribonucleoside in mRNA + beta-nicotinamide D-ribonucleotide + 2 H(+)</text>
        <dbReference type="Rhea" id="RHEA:60876"/>
        <dbReference type="Rhea" id="RHEA-COMP:15698"/>
        <dbReference type="Rhea" id="RHEA-COMP:15719"/>
        <dbReference type="ChEBI" id="CHEBI:14649"/>
        <dbReference type="ChEBI" id="CHEBI:15377"/>
        <dbReference type="ChEBI" id="CHEBI:15378"/>
        <dbReference type="ChEBI" id="CHEBI:144029"/>
        <dbReference type="ChEBI" id="CHEBI:144051"/>
    </reaction>
    <physiologicalReaction direction="left-to-right" evidence="9">
        <dbReference type="Rhea" id="RHEA:60877"/>
    </physiologicalReaction>
</comment>
<dbReference type="GO" id="GO:0035529">
    <property type="term" value="F:NADH pyrophosphatase activity"/>
    <property type="evidence" value="ECO:0007669"/>
    <property type="project" value="TreeGrafter"/>
</dbReference>
<evidence type="ECO:0000256" key="1">
    <source>
        <dbReference type="ARBA" id="ARBA00001946"/>
    </source>
</evidence>
<evidence type="ECO:0000313" key="14">
    <source>
        <dbReference type="Proteomes" id="UP000483078"/>
    </source>
</evidence>
<dbReference type="CDD" id="cd03429">
    <property type="entry name" value="NUDIX_NADH_pyrophosphatase_Nudt13"/>
    <property type="match status" value="1"/>
</dbReference>
<dbReference type="Gene3D" id="3.90.79.20">
    <property type="match status" value="1"/>
</dbReference>
<dbReference type="InterPro" id="IPR015376">
    <property type="entry name" value="Znr_NADH_PPase"/>
</dbReference>
<evidence type="ECO:0000256" key="7">
    <source>
        <dbReference type="ARBA" id="ARBA00022842"/>
    </source>
</evidence>
<dbReference type="PROSITE" id="PS00893">
    <property type="entry name" value="NUDIX_BOX"/>
    <property type="match status" value="1"/>
</dbReference>
<comment type="cofactor">
    <cofactor evidence="2">
        <name>Zn(2+)</name>
        <dbReference type="ChEBI" id="CHEBI:29105"/>
    </cofactor>
</comment>
<protein>
    <recommendedName>
        <fullName evidence="4">NAD(+) diphosphatase</fullName>
        <ecNumber evidence="4">3.6.1.22</ecNumber>
    </recommendedName>
</protein>
<comment type="caution">
    <text evidence="13">The sequence shown here is derived from an EMBL/GenBank/DDBJ whole genome shotgun (WGS) entry which is preliminary data.</text>
</comment>
<dbReference type="PANTHER" id="PTHR42904">
    <property type="entry name" value="NUDIX HYDROLASE, NUDC SUBFAMILY"/>
    <property type="match status" value="1"/>
</dbReference>